<name>A0AAP7DLG9_PAEAL</name>
<dbReference type="EMBL" id="JABFOR010000074">
    <property type="protein sequence ID" value="NOJ74080.1"/>
    <property type="molecule type" value="Genomic_DNA"/>
</dbReference>
<comment type="caution">
    <text evidence="1">The sequence shown here is derived from an EMBL/GenBank/DDBJ whole genome shotgun (WGS) entry which is preliminary data.</text>
</comment>
<evidence type="ECO:0000313" key="1">
    <source>
        <dbReference type="EMBL" id="NOJ74080.1"/>
    </source>
</evidence>
<proteinExistence type="predicted"/>
<organism evidence="1 2">
    <name type="scientific">Paenibacillus alvei</name>
    <name type="common">Bacillus alvei</name>
    <dbReference type="NCBI Taxonomy" id="44250"/>
    <lineage>
        <taxon>Bacteria</taxon>
        <taxon>Bacillati</taxon>
        <taxon>Bacillota</taxon>
        <taxon>Bacilli</taxon>
        <taxon>Bacillales</taxon>
        <taxon>Paenibacillaceae</taxon>
        <taxon>Paenibacillus</taxon>
    </lineage>
</organism>
<reference evidence="1 2" key="1">
    <citation type="submission" date="2020-05" db="EMBL/GenBank/DDBJ databases">
        <title>Whole genome sequencing and identification of novel metabolites from Paenibacillus alvei strain JR949.</title>
        <authorList>
            <person name="Rajendhran J."/>
            <person name="Sree Pranav P."/>
            <person name="Mahalakshmi B."/>
            <person name="Karthikeyan R."/>
        </authorList>
    </citation>
    <scope>NUCLEOTIDE SEQUENCE [LARGE SCALE GENOMIC DNA]</scope>
    <source>
        <strain evidence="1 2">JR949</strain>
    </source>
</reference>
<accession>A0AAP7DLG9</accession>
<sequence length="63" mass="7298">MISKFNYLIQMAKPFGEPLVELRAMLHCEMTRPDKLVPSGKHTGRQLKLKYTHIRRKGKGDCV</sequence>
<dbReference type="Proteomes" id="UP000552038">
    <property type="component" value="Unassembled WGS sequence"/>
</dbReference>
<gene>
    <name evidence="1" type="ORF">HMI46_26580</name>
</gene>
<protein>
    <submittedName>
        <fullName evidence="1">Uncharacterized protein</fullName>
    </submittedName>
</protein>
<evidence type="ECO:0000313" key="2">
    <source>
        <dbReference type="Proteomes" id="UP000552038"/>
    </source>
</evidence>
<dbReference type="AlphaFoldDB" id="A0AAP7DLG9"/>